<evidence type="ECO:0000313" key="4">
    <source>
        <dbReference type="Proteomes" id="UP001139447"/>
    </source>
</evidence>
<keyword evidence="2" id="KW-1133">Transmembrane helix</keyword>
<organism evidence="3 4">
    <name type="scientific">Variovorax terrae</name>
    <dbReference type="NCBI Taxonomy" id="2923278"/>
    <lineage>
        <taxon>Bacteria</taxon>
        <taxon>Pseudomonadati</taxon>
        <taxon>Pseudomonadota</taxon>
        <taxon>Betaproteobacteria</taxon>
        <taxon>Burkholderiales</taxon>
        <taxon>Comamonadaceae</taxon>
        <taxon>Variovorax</taxon>
    </lineage>
</organism>
<dbReference type="Proteomes" id="UP001139447">
    <property type="component" value="Unassembled WGS sequence"/>
</dbReference>
<keyword evidence="2" id="KW-0472">Membrane</keyword>
<sequence>MTPEQFNALLDAYGTDFRRWPEAERAPARAFALQDRPEWREPLAEAALLDDWLDQYTVAAPDEQLMRRVVASATAAARPGLAAPKKPWRQLRWWWPGAGLAGIGLAGTLAGVFAVSIALRSAAPPTPLDLPERSTAFSQMSPDWSGE</sequence>
<evidence type="ECO:0000256" key="1">
    <source>
        <dbReference type="SAM" id="MobiDB-lite"/>
    </source>
</evidence>
<accession>A0A9X1VW53</accession>
<keyword evidence="2" id="KW-0812">Transmembrane</keyword>
<evidence type="ECO:0000313" key="3">
    <source>
        <dbReference type="EMBL" id="MCJ0764487.1"/>
    </source>
</evidence>
<feature type="compositionally biased region" description="Polar residues" evidence="1">
    <location>
        <begin position="135"/>
        <end position="147"/>
    </location>
</feature>
<dbReference type="EMBL" id="JALGBI010000001">
    <property type="protein sequence ID" value="MCJ0764487.1"/>
    <property type="molecule type" value="Genomic_DNA"/>
</dbReference>
<dbReference type="AlphaFoldDB" id="A0A9X1VW53"/>
<feature type="transmembrane region" description="Helical" evidence="2">
    <location>
        <begin position="93"/>
        <end position="119"/>
    </location>
</feature>
<reference evidence="3" key="1">
    <citation type="submission" date="2022-03" db="EMBL/GenBank/DDBJ databases">
        <authorList>
            <person name="Woo C.Y."/>
        </authorList>
    </citation>
    <scope>NUCLEOTIDE SEQUENCE</scope>
    <source>
        <strain evidence="3">CYS-02</strain>
    </source>
</reference>
<comment type="caution">
    <text evidence="3">The sequence shown here is derived from an EMBL/GenBank/DDBJ whole genome shotgun (WGS) entry which is preliminary data.</text>
</comment>
<dbReference type="RefSeq" id="WP_243307143.1">
    <property type="nucleotide sequence ID" value="NZ_JALGBI010000001.1"/>
</dbReference>
<protein>
    <submittedName>
        <fullName evidence="3">Uncharacterized protein</fullName>
    </submittedName>
</protein>
<feature type="region of interest" description="Disordered" evidence="1">
    <location>
        <begin position="125"/>
        <end position="147"/>
    </location>
</feature>
<evidence type="ECO:0000256" key="2">
    <source>
        <dbReference type="SAM" id="Phobius"/>
    </source>
</evidence>
<keyword evidence="4" id="KW-1185">Reference proteome</keyword>
<gene>
    <name evidence="3" type="ORF">MMF98_14815</name>
</gene>
<proteinExistence type="predicted"/>
<name>A0A9X1VW53_9BURK</name>